<dbReference type="Pfam" id="PF01032">
    <property type="entry name" value="FecCD"/>
    <property type="match status" value="1"/>
</dbReference>
<evidence type="ECO:0000256" key="7">
    <source>
        <dbReference type="ARBA" id="ARBA00023136"/>
    </source>
</evidence>
<dbReference type="OrthoDB" id="9782305at2"/>
<evidence type="ECO:0000313" key="9">
    <source>
        <dbReference type="EMBL" id="PIL42100.1"/>
    </source>
</evidence>
<evidence type="ECO:0000256" key="6">
    <source>
        <dbReference type="ARBA" id="ARBA00022989"/>
    </source>
</evidence>
<keyword evidence="6 8" id="KW-1133">Transmembrane helix</keyword>
<feature type="transmembrane region" description="Helical" evidence="8">
    <location>
        <begin position="201"/>
        <end position="219"/>
    </location>
</feature>
<feature type="transmembrane region" description="Helical" evidence="8">
    <location>
        <begin position="123"/>
        <end position="143"/>
    </location>
</feature>
<keyword evidence="3" id="KW-0813">Transport</keyword>
<comment type="similarity">
    <text evidence="2">Belongs to the binding-protein-dependent transport system permease family. FecCD subfamily.</text>
</comment>
<comment type="caution">
    <text evidence="9">The sequence shown here is derived from an EMBL/GenBank/DDBJ whole genome shotgun (WGS) entry which is preliminary data.</text>
</comment>
<keyword evidence="10" id="KW-1185">Reference proteome</keyword>
<reference evidence="9 10" key="1">
    <citation type="submission" date="2017-10" db="EMBL/GenBank/DDBJ databases">
        <title>Massilia psychrophilum sp. nov., a novel purple-pigmented bacterium isolated from Tianshan glacier, Xinjiang Municipality, China.</title>
        <authorList>
            <person name="Wang H."/>
        </authorList>
    </citation>
    <scope>NUCLEOTIDE SEQUENCE [LARGE SCALE GENOMIC DNA]</scope>
    <source>
        <strain evidence="9 10">JCM 30074</strain>
    </source>
</reference>
<keyword evidence="5 8" id="KW-0812">Transmembrane</keyword>
<dbReference type="CDD" id="cd06550">
    <property type="entry name" value="TM_ABC_iron-siderophores_like"/>
    <property type="match status" value="1"/>
</dbReference>
<feature type="transmembrane region" description="Helical" evidence="8">
    <location>
        <begin position="98"/>
        <end position="117"/>
    </location>
</feature>
<dbReference type="Proteomes" id="UP000230390">
    <property type="component" value="Unassembled WGS sequence"/>
</dbReference>
<comment type="subcellular location">
    <subcellularLocation>
        <location evidence="1">Cell membrane</location>
        <topology evidence="1">Multi-pass membrane protein</topology>
    </subcellularLocation>
</comment>
<gene>
    <name evidence="9" type="ORF">CR105_26130</name>
</gene>
<proteinExistence type="inferred from homology"/>
<evidence type="ECO:0000256" key="2">
    <source>
        <dbReference type="ARBA" id="ARBA00007935"/>
    </source>
</evidence>
<dbReference type="InterPro" id="IPR037294">
    <property type="entry name" value="ABC_BtuC-like"/>
</dbReference>
<accession>A0A2G8T7S0</accession>
<dbReference type="GO" id="GO:0022857">
    <property type="term" value="F:transmembrane transporter activity"/>
    <property type="evidence" value="ECO:0007669"/>
    <property type="project" value="InterPro"/>
</dbReference>
<name>A0A2G8T7S0_9BURK</name>
<dbReference type="PANTHER" id="PTHR30472">
    <property type="entry name" value="FERRIC ENTEROBACTIN TRANSPORT SYSTEM PERMEASE PROTEIN"/>
    <property type="match status" value="1"/>
</dbReference>
<evidence type="ECO:0000256" key="8">
    <source>
        <dbReference type="SAM" id="Phobius"/>
    </source>
</evidence>
<feature type="transmembrane region" description="Helical" evidence="8">
    <location>
        <begin position="155"/>
        <end position="181"/>
    </location>
</feature>
<keyword evidence="7 8" id="KW-0472">Membrane</keyword>
<dbReference type="AlphaFoldDB" id="A0A2G8T7S0"/>
<feature type="transmembrane region" description="Helical" evidence="8">
    <location>
        <begin position="316"/>
        <end position="335"/>
    </location>
</feature>
<organism evidence="9 10">
    <name type="scientific">Massilia eurypsychrophila</name>
    <dbReference type="NCBI Taxonomy" id="1485217"/>
    <lineage>
        <taxon>Bacteria</taxon>
        <taxon>Pseudomonadati</taxon>
        <taxon>Pseudomonadota</taxon>
        <taxon>Betaproteobacteria</taxon>
        <taxon>Burkholderiales</taxon>
        <taxon>Oxalobacteraceae</taxon>
        <taxon>Telluria group</taxon>
        <taxon>Massilia</taxon>
    </lineage>
</organism>
<evidence type="ECO:0000256" key="5">
    <source>
        <dbReference type="ARBA" id="ARBA00022692"/>
    </source>
</evidence>
<dbReference type="SUPFAM" id="SSF81345">
    <property type="entry name" value="ABC transporter involved in vitamin B12 uptake, BtuC"/>
    <property type="match status" value="1"/>
</dbReference>
<evidence type="ECO:0000256" key="4">
    <source>
        <dbReference type="ARBA" id="ARBA00022475"/>
    </source>
</evidence>
<dbReference type="InterPro" id="IPR000522">
    <property type="entry name" value="ABC_transptr_permease_BtuC"/>
</dbReference>
<feature type="transmembrane region" description="Helical" evidence="8">
    <location>
        <begin position="70"/>
        <end position="91"/>
    </location>
</feature>
<sequence length="340" mass="34995">MHSYSRQLRRRAKVTLSGLTVFALASLIFAGMTGSVAVAVGDMPAALGDLLHGQSTTLAATLLELRLGRAAVGFVTGAALSLAGVMMQALLRNPLADPYVLGISAGSSVGALAALLFMCAAWVVDAAAFGGAVVVSAMLYLLARRDLRGGAAAEGGSALLLLTGVILASACMAMVTLMLSIAPESRLRSMIFWMIGDLSGAPLRAMPWLVLAAALLFALRSARSMNVMALHAENAATLGVRVGPLRKGLFFASGLLTASAVTSAGSIGFVGLIVPHACRFIVGPEHRVLIPAATLAGGSFLVMADTLARIAIAPQQLPVGVVTALIGAPVFLYQLHRLRR</sequence>
<feature type="transmembrane region" description="Helical" evidence="8">
    <location>
        <begin position="249"/>
        <end position="274"/>
    </location>
</feature>
<evidence type="ECO:0000256" key="1">
    <source>
        <dbReference type="ARBA" id="ARBA00004651"/>
    </source>
</evidence>
<protein>
    <submittedName>
        <fullName evidence="9">ABC transporter permease</fullName>
    </submittedName>
</protein>
<dbReference type="GO" id="GO:0005886">
    <property type="term" value="C:plasma membrane"/>
    <property type="evidence" value="ECO:0007669"/>
    <property type="project" value="UniProtKB-SubCell"/>
</dbReference>
<evidence type="ECO:0000313" key="10">
    <source>
        <dbReference type="Proteomes" id="UP000230390"/>
    </source>
</evidence>
<dbReference type="RefSeq" id="WP_099793748.1">
    <property type="nucleotide sequence ID" value="NZ_JBHLYV010000084.1"/>
</dbReference>
<dbReference type="Gene3D" id="1.10.3470.10">
    <property type="entry name" value="ABC transporter involved in vitamin B12 uptake, BtuC"/>
    <property type="match status" value="1"/>
</dbReference>
<evidence type="ECO:0000256" key="3">
    <source>
        <dbReference type="ARBA" id="ARBA00022448"/>
    </source>
</evidence>
<dbReference type="PANTHER" id="PTHR30472:SF25">
    <property type="entry name" value="ABC TRANSPORTER PERMEASE PROTEIN MJ0876-RELATED"/>
    <property type="match status" value="1"/>
</dbReference>
<feature type="transmembrane region" description="Helical" evidence="8">
    <location>
        <begin position="286"/>
        <end position="304"/>
    </location>
</feature>
<keyword evidence="4" id="KW-1003">Cell membrane</keyword>
<dbReference type="EMBL" id="PDOC01000037">
    <property type="protein sequence ID" value="PIL42100.1"/>
    <property type="molecule type" value="Genomic_DNA"/>
</dbReference>